<evidence type="ECO:0000256" key="1">
    <source>
        <dbReference type="ARBA" id="ARBA00004496"/>
    </source>
</evidence>
<evidence type="ECO:0000259" key="8">
    <source>
        <dbReference type="Pfam" id="PF25624"/>
    </source>
</evidence>
<feature type="domain" description="STK11-interacting protein C-terminal PH" evidence="8">
    <location>
        <begin position="1557"/>
        <end position="1688"/>
    </location>
</feature>
<evidence type="ECO:0000256" key="5">
    <source>
        <dbReference type="SAM" id="MobiDB-lite"/>
    </source>
</evidence>
<feature type="region of interest" description="Disordered" evidence="5">
    <location>
        <begin position="405"/>
        <end position="454"/>
    </location>
</feature>
<gene>
    <name evidence="9" type="ORF">Bpfe_014719</name>
</gene>
<evidence type="ECO:0000259" key="6">
    <source>
        <dbReference type="Pfam" id="PF23142"/>
    </source>
</evidence>
<feature type="compositionally biased region" description="Polar residues" evidence="5">
    <location>
        <begin position="971"/>
        <end position="984"/>
    </location>
</feature>
<sequence>MTSRSQEGTNNSNGSLKKLYLLLRNEGDRVLNGRSTFTLTTEVLSYLNADCRRHSSADLNGSITQESGIFLPLTKRLQTQQEVNKLKAEWASQIQFIKDFMLSTPSLKIIHNSGTLTSPISLHRFGNLSSLNLHRVQIHMVEGLHKLRNFLISLTIYRSIDKLKDVLECCGGDMSAAMTWPALKFVSFTFNSFSSLDDSLRLLPCVQKLDLSHNSLYSCDPYLVNLNDVLCVTLAYNNLTKIPSFSMASRSSLVSLILRGNNLDTITGIEVLVSLQDLDLGENYLNDHSYLVSLGALSRLKQLQLDGNPIFYHRLHRALTVSCLSWHAVNSEFDLDRRKLTVSEINHFMPQKKPVVSSIPLTYESRTNLMSSNLETNADYQLSPSSGIGSETDSTDMIARPVSSKKIKHKKTKARRTEIRDMDTSGDLSSSQGATPGTSPAVNHYKHQTLARNEEARRTMKEVEELREHYGPNWLQAIEDTNIFNKKKLAPVPSSLVSASGVDQMDQESDQGVYKVSTDLETFSEAKNAEPKLEEYPTEDDLYLRNTKPEEGSNPIMAQIARLAGGRSKSENAQISNIIETTKTSQKKSSANENLNSNISERPQELLERKVFDDQTNTLSSLTAVRQSLASQTAITQSFPKLAITYSSKHTSSEFSDRIQRENPDSDQCSANFVSRDNSSVETNHRITLPKRDLEVKSSVTKTDNPNTTSKHVELTEAIFAHLPDKDNKIIIVSLTSTKLIEKDIRMKVTEKLELSSLASMDSCILKTRRHHEQKEDNSSSLDAETEEEVEIMQLDLKFDYMRKDRQTRCYHVEIDDGNMLMKHFQPILELREAELKSKTVAVMQCLKCNRTFMKSELVHQKQSLPTSGSCRDLQSMKALIDTPTLICPKCASTIIIELTSPGMGVKSTSSANSTPVGSFSSSTGSFIEQAKTISTKKKKSLNVQPRKNSTSSLDLNFSRKINFDSVSYSGNNSGSWSQDSAMSNGRDRSNAFNANTKMVRSALLHGTSFSEAEELVCVEDYFSEVTKSSTLQQLAAMTSSLRGDLSTKGKTADVKRNTLEEVSTRRKKGENLNNSDADKLDKENTSSFQKLERPQQPSSLDSTPSISTAAGSNRERSSSTMSIYKSLATMKEKVKALVSEGQNLLDQKSLSSSIRSSDNVRTVSASALRKSSVTQRHDSDACTDSDCTPRLKSSDSNSSITILPTPAIVESGHTSLSTSLTSMAEPVKFSIGTPNDEVEEESVKNLLVSHQVRVVSPLNPDICNSMVSSVYMTSVTSPPGSDTDTLIDSLDTKTDIAPMTLDVINAHTQSDEDEITSIYDSTWFNSSSLAQKVEARAKTNSSQMTSYAMHSGAVDLPKAESPEFNNVNYASLAGYDNNNSDDDENEIEKQNSMVPQYAFHHLNHHLTLYMMMSMFENDEEFTCKLQSEIVQYIIEAPYEGILIMSSCRFYILKITSDDHSLPPDQWLTCVETQPIPELRYIDVGLGGQSFRLEFVTDCSSFTFITRNKEKTLQFVELLHTNLAKYAVSQGITSHVIVNEDVDQATLNNLEVDVVNKVSSGQSLLLYCMGFIERGNQKLFPVSFVVTTCDLCLVRANHQWPQPRLQGPITVDTVGNQFTVLERQKINNVAAVAICETSMKKIRLELFNETEGISINWNITLVNRQTTVDFINALSEPWAKEFGVEMEISYAELDF</sequence>
<reference evidence="9" key="2">
    <citation type="submission" date="2023-04" db="EMBL/GenBank/DDBJ databases">
        <authorList>
            <person name="Bu L."/>
            <person name="Lu L."/>
            <person name="Laidemitt M.R."/>
            <person name="Zhang S.M."/>
            <person name="Mutuku M."/>
            <person name="Mkoji G."/>
            <person name="Steinauer M."/>
            <person name="Loker E.S."/>
        </authorList>
    </citation>
    <scope>NUCLEOTIDE SEQUENCE</scope>
    <source>
        <strain evidence="9">KasaAsao</strain>
        <tissue evidence="9">Whole Snail</tissue>
    </source>
</reference>
<name>A0AAD8F958_BIOPF</name>
<dbReference type="Pfam" id="PF25624">
    <property type="entry name" value="PH_S11IP_C"/>
    <property type="match status" value="1"/>
</dbReference>
<dbReference type="Pfam" id="PF25357">
    <property type="entry name" value="PH_S11IP"/>
    <property type="match status" value="1"/>
</dbReference>
<evidence type="ECO:0000256" key="2">
    <source>
        <dbReference type="ARBA" id="ARBA00022490"/>
    </source>
</evidence>
<evidence type="ECO:0000313" key="10">
    <source>
        <dbReference type="Proteomes" id="UP001233172"/>
    </source>
</evidence>
<evidence type="ECO:0000256" key="4">
    <source>
        <dbReference type="ARBA" id="ARBA00022737"/>
    </source>
</evidence>
<dbReference type="InterPro" id="IPR057676">
    <property type="entry name" value="PH_S11IP_C"/>
</dbReference>
<dbReference type="Pfam" id="PF23142">
    <property type="entry name" value="PH_PLEKHM2"/>
    <property type="match status" value="1"/>
</dbReference>
<keyword evidence="3" id="KW-0433">Leucine-rich repeat</keyword>
<dbReference type="GO" id="GO:0005737">
    <property type="term" value="C:cytoplasm"/>
    <property type="evidence" value="ECO:0007669"/>
    <property type="project" value="UniProtKB-SubCell"/>
</dbReference>
<feature type="region of interest" description="Disordered" evidence="5">
    <location>
        <begin position="1168"/>
        <end position="1200"/>
    </location>
</feature>
<dbReference type="InterPro" id="IPR057292">
    <property type="entry name" value="PH_S11IP"/>
</dbReference>
<feature type="compositionally biased region" description="Polar residues" evidence="5">
    <location>
        <begin position="1086"/>
        <end position="1112"/>
    </location>
</feature>
<evidence type="ECO:0000313" key="9">
    <source>
        <dbReference type="EMBL" id="KAK0055850.1"/>
    </source>
</evidence>
<dbReference type="PROSITE" id="PS51450">
    <property type="entry name" value="LRR"/>
    <property type="match status" value="1"/>
</dbReference>
<dbReference type="GO" id="GO:0016301">
    <property type="term" value="F:kinase activity"/>
    <property type="evidence" value="ECO:0007669"/>
    <property type="project" value="UniProtKB-KW"/>
</dbReference>
<feature type="region of interest" description="Disordered" evidence="5">
    <location>
        <begin position="971"/>
        <end position="990"/>
    </location>
</feature>
<keyword evidence="9" id="KW-0418">Kinase</keyword>
<keyword evidence="2" id="KW-0963">Cytoplasm</keyword>
<dbReference type="InterPro" id="IPR057288">
    <property type="entry name" value="PH_PLEKHM2"/>
</dbReference>
<dbReference type="SUPFAM" id="SSF52058">
    <property type="entry name" value="L domain-like"/>
    <property type="match status" value="1"/>
</dbReference>
<organism evidence="9 10">
    <name type="scientific">Biomphalaria pfeifferi</name>
    <name type="common">Bloodfluke planorb</name>
    <name type="synonym">Freshwater snail</name>
    <dbReference type="NCBI Taxonomy" id="112525"/>
    <lineage>
        <taxon>Eukaryota</taxon>
        <taxon>Metazoa</taxon>
        <taxon>Spiralia</taxon>
        <taxon>Lophotrochozoa</taxon>
        <taxon>Mollusca</taxon>
        <taxon>Gastropoda</taxon>
        <taxon>Heterobranchia</taxon>
        <taxon>Euthyneura</taxon>
        <taxon>Panpulmonata</taxon>
        <taxon>Hygrophila</taxon>
        <taxon>Lymnaeoidea</taxon>
        <taxon>Planorbidae</taxon>
        <taxon>Biomphalaria</taxon>
    </lineage>
</organism>
<feature type="compositionally biased region" description="Basic residues" evidence="5">
    <location>
        <begin position="405"/>
        <end position="414"/>
    </location>
</feature>
<feature type="domain" description="Serine/threonine-protein kinase 11-interacting protein PH" evidence="7">
    <location>
        <begin position="725"/>
        <end position="819"/>
    </location>
</feature>
<dbReference type="InterPro" id="IPR032675">
    <property type="entry name" value="LRR_dom_sf"/>
</dbReference>
<dbReference type="Gene3D" id="3.80.10.10">
    <property type="entry name" value="Ribonuclease Inhibitor"/>
    <property type="match status" value="2"/>
</dbReference>
<feature type="region of interest" description="Disordered" evidence="5">
    <location>
        <begin position="1040"/>
        <end position="1120"/>
    </location>
</feature>
<feature type="domain" description="PLEKHM2 PH" evidence="6">
    <location>
        <begin position="1398"/>
        <end position="1527"/>
    </location>
</feature>
<feature type="compositionally biased region" description="Basic and acidic residues" evidence="5">
    <location>
        <begin position="1046"/>
        <end position="1065"/>
    </location>
</feature>
<keyword evidence="9" id="KW-0808">Transferase</keyword>
<evidence type="ECO:0000256" key="3">
    <source>
        <dbReference type="ARBA" id="ARBA00022614"/>
    </source>
</evidence>
<reference evidence="9" key="1">
    <citation type="journal article" date="2023" name="PLoS Negl. Trop. Dis.">
        <title>A genome sequence for Biomphalaria pfeifferi, the major vector snail for the human-infecting parasite Schistosoma mansoni.</title>
        <authorList>
            <person name="Bu L."/>
            <person name="Lu L."/>
            <person name="Laidemitt M.R."/>
            <person name="Zhang S.M."/>
            <person name="Mutuku M."/>
            <person name="Mkoji G."/>
            <person name="Steinauer M."/>
            <person name="Loker E.S."/>
        </authorList>
    </citation>
    <scope>NUCLEOTIDE SEQUENCE</scope>
    <source>
        <strain evidence="9">KasaAsao</strain>
    </source>
</reference>
<comment type="subcellular location">
    <subcellularLocation>
        <location evidence="1">Cytoplasm</location>
    </subcellularLocation>
</comment>
<protein>
    <submittedName>
        <fullName evidence="9">Serine/threonine-protein kinase 11-interacting protein</fullName>
    </submittedName>
</protein>
<feature type="region of interest" description="Disordered" evidence="5">
    <location>
        <begin position="581"/>
        <end position="601"/>
    </location>
</feature>
<comment type="caution">
    <text evidence="9">The sequence shown here is derived from an EMBL/GenBank/DDBJ whole genome shotgun (WGS) entry which is preliminary data.</text>
</comment>
<accession>A0AAD8F958</accession>
<evidence type="ECO:0000259" key="7">
    <source>
        <dbReference type="Pfam" id="PF25357"/>
    </source>
</evidence>
<proteinExistence type="predicted"/>
<dbReference type="InterPro" id="IPR001611">
    <property type="entry name" value="Leu-rich_rpt"/>
</dbReference>
<keyword evidence="10" id="KW-1185">Reference proteome</keyword>
<dbReference type="PANTHER" id="PTHR15454:SF69">
    <property type="entry name" value="SERINE_THREONINE-PROTEIN KINASE 11-INTERACTING PROTEIN"/>
    <property type="match status" value="1"/>
</dbReference>
<feature type="compositionally biased region" description="Polar residues" evidence="5">
    <location>
        <begin position="426"/>
        <end position="441"/>
    </location>
</feature>
<dbReference type="PANTHER" id="PTHR15454">
    <property type="entry name" value="NISCHARIN RELATED"/>
    <property type="match status" value="1"/>
</dbReference>
<dbReference type="Proteomes" id="UP001233172">
    <property type="component" value="Unassembled WGS sequence"/>
</dbReference>
<dbReference type="EMBL" id="JASAOG010000066">
    <property type="protein sequence ID" value="KAK0055850.1"/>
    <property type="molecule type" value="Genomic_DNA"/>
</dbReference>
<keyword evidence="4" id="KW-0677">Repeat</keyword>